<keyword evidence="4" id="KW-1185">Reference proteome</keyword>
<dbReference type="EMBL" id="CDSF01000057">
    <property type="protein sequence ID" value="CEO96311.1"/>
    <property type="molecule type" value="Genomic_DNA"/>
</dbReference>
<dbReference type="Proteomes" id="UP000290189">
    <property type="component" value="Unassembled WGS sequence"/>
</dbReference>
<evidence type="ECO:0000256" key="1">
    <source>
        <dbReference type="SAM" id="Phobius"/>
    </source>
</evidence>
<reference evidence="3 5" key="2">
    <citation type="submission" date="2018-03" db="EMBL/GenBank/DDBJ databases">
        <authorList>
            <person name="Fogelqvist J."/>
        </authorList>
    </citation>
    <scope>NUCLEOTIDE SEQUENCE [LARGE SCALE GENOMIC DNA]</scope>
</reference>
<keyword evidence="3" id="KW-0496">Mitochondrion</keyword>
<feature type="transmembrane region" description="Helical" evidence="1">
    <location>
        <begin position="94"/>
        <end position="116"/>
    </location>
</feature>
<gene>
    <name evidence="2" type="ORF">PBRA_004982</name>
    <name evidence="3" type="ORF">PLBR_LOCUS6465</name>
</gene>
<protein>
    <recommendedName>
        <fullName evidence="6">Transmembrane protein</fullName>
    </recommendedName>
</protein>
<evidence type="ECO:0000313" key="4">
    <source>
        <dbReference type="Proteomes" id="UP000039324"/>
    </source>
</evidence>
<feature type="transmembrane region" description="Helical" evidence="1">
    <location>
        <begin position="181"/>
        <end position="206"/>
    </location>
</feature>
<feature type="transmembrane region" description="Helical" evidence="1">
    <location>
        <begin position="55"/>
        <end position="88"/>
    </location>
</feature>
<name>A0A0G4IM35_PLABS</name>
<evidence type="ECO:0000313" key="3">
    <source>
        <dbReference type="EMBL" id="SPQ99250.1"/>
    </source>
</evidence>
<geneLocation type="mitochondrion" evidence="3"/>
<evidence type="ECO:0000313" key="2">
    <source>
        <dbReference type="EMBL" id="CEO96311.1"/>
    </source>
</evidence>
<organism evidence="2 4">
    <name type="scientific">Plasmodiophora brassicae</name>
    <name type="common">Clubroot disease agent</name>
    <dbReference type="NCBI Taxonomy" id="37360"/>
    <lineage>
        <taxon>Eukaryota</taxon>
        <taxon>Sar</taxon>
        <taxon>Rhizaria</taxon>
        <taxon>Endomyxa</taxon>
        <taxon>Phytomyxea</taxon>
        <taxon>Plasmodiophorida</taxon>
        <taxon>Plasmodiophoridae</taxon>
        <taxon>Plasmodiophora</taxon>
    </lineage>
</organism>
<dbReference type="Proteomes" id="UP000039324">
    <property type="component" value="Unassembled WGS sequence"/>
</dbReference>
<accession>A0A0G4IM35</accession>
<evidence type="ECO:0008006" key="6">
    <source>
        <dbReference type="Google" id="ProtNLM"/>
    </source>
</evidence>
<evidence type="ECO:0000313" key="5">
    <source>
        <dbReference type="Proteomes" id="UP000290189"/>
    </source>
</evidence>
<keyword evidence="1" id="KW-0472">Membrane</keyword>
<keyword evidence="1" id="KW-1133">Transmembrane helix</keyword>
<reference evidence="2 4" key="1">
    <citation type="submission" date="2015-02" db="EMBL/GenBank/DDBJ databases">
        <authorList>
            <person name="Chooi Y.-H."/>
        </authorList>
    </citation>
    <scope>NUCLEOTIDE SEQUENCE [LARGE SCALE GENOMIC DNA]</scope>
    <source>
        <strain evidence="2">E3</strain>
    </source>
</reference>
<keyword evidence="1" id="KW-0812">Transmembrane</keyword>
<sequence length="246" mass="25627">MSSSGRHLAVMVLCDFDGGVDRHGWSAAGAVGGATTRHGCAALCRFERGPVARSIIMCVAFGLVIVTFTASVLGVLGSAVSILGAMWIARTGINAFHAVTVAVAVVLVITSALGFASVNAKSRPGLTVFSHVCFILALVQITAVVALVVDSSWAIKTVQRVLQGSQPHVDDIITLFDSEKIFWAPAVGIFLSLCIAGAMASASLAAAPLRYTSYHADLQYPILDEFANESVAGRYGPAERGVTTFA</sequence>
<proteinExistence type="predicted"/>
<dbReference type="AlphaFoldDB" id="A0A0G4IM35"/>
<feature type="transmembrane region" description="Helical" evidence="1">
    <location>
        <begin position="128"/>
        <end position="149"/>
    </location>
</feature>
<dbReference type="EMBL" id="OVEO01000011">
    <property type="protein sequence ID" value="SPQ99250.1"/>
    <property type="molecule type" value="Genomic_DNA"/>
</dbReference>